<dbReference type="GO" id="GO:0070628">
    <property type="term" value="F:proteasome binding"/>
    <property type="evidence" value="ECO:0007669"/>
    <property type="project" value="UniProtKB-UniRule"/>
</dbReference>
<comment type="pathway">
    <text evidence="1 5">Protein degradation; proteasomal Pup-dependent pathway.</text>
</comment>
<comment type="caution">
    <text evidence="7">The sequence shown here is derived from an EMBL/GenBank/DDBJ whole genome shotgun (WGS) entry which is preliminary data.</text>
</comment>
<reference evidence="7 8" key="1">
    <citation type="submission" date="2018-04" db="EMBL/GenBank/DDBJ databases">
        <title>Novel actinobacteria from marine sediment.</title>
        <authorList>
            <person name="Ng Z.Y."/>
            <person name="Tan G.Y.A."/>
        </authorList>
    </citation>
    <scope>NUCLEOTIDE SEQUENCE [LARGE SCALE GENOMIC DNA]</scope>
    <source>
        <strain evidence="7 8">TPS81</strain>
    </source>
</reference>
<feature type="modified residue" description="Deamidated glutamine" evidence="5">
    <location>
        <position position="67"/>
    </location>
</feature>
<accession>A0A368SYM3</accession>
<evidence type="ECO:0000313" key="7">
    <source>
        <dbReference type="EMBL" id="RCV49657.1"/>
    </source>
</evidence>
<dbReference type="UniPathway" id="UPA00997"/>
<dbReference type="GO" id="GO:0010498">
    <property type="term" value="P:proteasomal protein catabolic process"/>
    <property type="evidence" value="ECO:0007669"/>
    <property type="project" value="UniProtKB-UniRule"/>
</dbReference>
<keyword evidence="8" id="KW-1185">Reference proteome</keyword>
<name>A0A368SYM3_9ACTN</name>
<dbReference type="OrthoDB" id="3254977at2"/>
<keyword evidence="5" id="KW-0833">Ubl conjugation pathway</keyword>
<sequence length="67" mass="7509">MATKDTGGQKHATRQNEEIDEVEAGTAAQERNEKLTEDVDDILDEIDEVLESNSEDFVRQFVQKGGQ</sequence>
<feature type="region of interest" description="Disordered" evidence="6">
    <location>
        <begin position="1"/>
        <end position="38"/>
    </location>
</feature>
<proteinExistence type="inferred from homology"/>
<evidence type="ECO:0000256" key="4">
    <source>
        <dbReference type="ARBA" id="ARBA00032321"/>
    </source>
</evidence>
<keyword evidence="5" id="KW-1017">Isopeptide bond</keyword>
<dbReference type="NCBIfam" id="TIGR03687">
    <property type="entry name" value="pupylate_cterm"/>
    <property type="match status" value="1"/>
</dbReference>
<evidence type="ECO:0000256" key="5">
    <source>
        <dbReference type="HAMAP-Rule" id="MF_02106"/>
    </source>
</evidence>
<dbReference type="HAMAP" id="MF_02106">
    <property type="entry name" value="Pup"/>
    <property type="match status" value="1"/>
</dbReference>
<protein>
    <recommendedName>
        <fullName evidence="3 5">Prokaryotic ubiquitin-like protein Pup</fullName>
    </recommendedName>
    <alternativeName>
        <fullName evidence="4 5">Bacterial ubiquitin-like modifier</fullName>
    </alternativeName>
</protein>
<comment type="function">
    <text evidence="5">Protein modifier that is covalently attached to lysine residues of substrate proteins, thereby targeting them for proteasomal degradation. The tagging system is termed pupylation.</text>
</comment>
<comment type="subunit">
    <text evidence="5">Strongly interacts with the proteasome-associated ATPase ARC through a hydrophobic interface; the interacting region of Pup lies in its C-terminal half. There is one Pup binding site per ARC hexamer ring.</text>
</comment>
<evidence type="ECO:0000256" key="3">
    <source>
        <dbReference type="ARBA" id="ARBA00016748"/>
    </source>
</evidence>
<dbReference type="GO" id="GO:0031386">
    <property type="term" value="F:protein tag activity"/>
    <property type="evidence" value="ECO:0007669"/>
    <property type="project" value="UniProtKB-UniRule"/>
</dbReference>
<comment type="PTM">
    <text evidence="5">Is modified by deamidation of its C-terminal glutamine to glutamate by the deamidase Dop, a prerequisite to the subsequent pupylation process.</text>
</comment>
<comment type="similarity">
    <text evidence="2 5">Belongs to the prokaryotic ubiquitin-like protein family.</text>
</comment>
<dbReference type="GO" id="GO:0019941">
    <property type="term" value="P:modification-dependent protein catabolic process"/>
    <property type="evidence" value="ECO:0007669"/>
    <property type="project" value="UniProtKB-UniRule"/>
</dbReference>
<dbReference type="EMBL" id="QEIN01000316">
    <property type="protein sequence ID" value="RCV49657.1"/>
    <property type="molecule type" value="Genomic_DNA"/>
</dbReference>
<dbReference type="Proteomes" id="UP000253318">
    <property type="component" value="Unassembled WGS sequence"/>
</dbReference>
<feature type="region of interest" description="ARC ATPase binding" evidence="5">
    <location>
        <begin position="24"/>
        <end position="61"/>
    </location>
</feature>
<organism evidence="7 8">
    <name type="scientific">Marinitenerispora sediminis</name>
    <dbReference type="NCBI Taxonomy" id="1931232"/>
    <lineage>
        <taxon>Bacteria</taxon>
        <taxon>Bacillati</taxon>
        <taxon>Actinomycetota</taxon>
        <taxon>Actinomycetes</taxon>
        <taxon>Streptosporangiales</taxon>
        <taxon>Nocardiopsidaceae</taxon>
        <taxon>Marinitenerispora</taxon>
    </lineage>
</organism>
<evidence type="ECO:0000313" key="8">
    <source>
        <dbReference type="Proteomes" id="UP000253318"/>
    </source>
</evidence>
<dbReference type="AlphaFoldDB" id="A0A368SYM3"/>
<evidence type="ECO:0000256" key="2">
    <source>
        <dbReference type="ARBA" id="ARBA00010616"/>
    </source>
</evidence>
<dbReference type="Pfam" id="PF05639">
    <property type="entry name" value="Pup"/>
    <property type="match status" value="1"/>
</dbReference>
<dbReference type="GO" id="GO:0070490">
    <property type="term" value="P:protein pupylation"/>
    <property type="evidence" value="ECO:0007669"/>
    <property type="project" value="UniProtKB-UniRule"/>
</dbReference>
<evidence type="ECO:0000256" key="6">
    <source>
        <dbReference type="SAM" id="MobiDB-lite"/>
    </source>
</evidence>
<dbReference type="InterPro" id="IPR008515">
    <property type="entry name" value="Ubiquitin-like_Pup"/>
</dbReference>
<feature type="cross-link" description="Isoglutamyl lysine isopeptide (Gln-Lys) (interchain with K-? in acceptor proteins)" evidence="5">
    <location>
        <position position="67"/>
    </location>
</feature>
<dbReference type="RefSeq" id="WP_114400827.1">
    <property type="nucleotide sequence ID" value="NZ_QEIM01000312.1"/>
</dbReference>
<comment type="domain">
    <text evidence="5">The N-terminal unstructured half of Pup provides a signal required to initiate unfolding and degradation by the proteasome but is not needed for pupylation, while the C-terminal helical half of Pup interacts with ARC to target proteins to the proteasome.</text>
</comment>
<gene>
    <name evidence="5" type="primary">pup</name>
    <name evidence="7" type="ORF">DEF24_24990</name>
</gene>
<evidence type="ECO:0000256" key="1">
    <source>
        <dbReference type="ARBA" id="ARBA00004707"/>
    </source>
</evidence>